<dbReference type="Pfam" id="PF09889">
    <property type="entry name" value="DUF2116"/>
    <property type="match status" value="1"/>
</dbReference>
<reference evidence="2" key="1">
    <citation type="journal article" date="2021" name="PeerJ">
        <title>Extensive microbial diversity within the chicken gut microbiome revealed by metagenomics and culture.</title>
        <authorList>
            <person name="Gilroy R."/>
            <person name="Ravi A."/>
            <person name="Getino M."/>
            <person name="Pursley I."/>
            <person name="Horton D.L."/>
            <person name="Alikhan N.F."/>
            <person name="Baker D."/>
            <person name="Gharbi K."/>
            <person name="Hall N."/>
            <person name="Watson M."/>
            <person name="Adriaenssens E.M."/>
            <person name="Foster-Nyarko E."/>
            <person name="Jarju S."/>
            <person name="Secka A."/>
            <person name="Antonio M."/>
            <person name="Oren A."/>
            <person name="Chaudhuri R.R."/>
            <person name="La Ragione R."/>
            <person name="Hildebrand F."/>
            <person name="Pallen M.J."/>
        </authorList>
    </citation>
    <scope>NUCLEOTIDE SEQUENCE</scope>
    <source>
        <strain evidence="2">ChiGjej4B4-18154</strain>
    </source>
</reference>
<gene>
    <name evidence="2" type="ORF">H9813_03645</name>
</gene>
<accession>A0A9D2E3I6</accession>
<feature type="transmembrane region" description="Helical" evidence="1">
    <location>
        <begin position="68"/>
        <end position="89"/>
    </location>
</feature>
<dbReference type="InterPro" id="IPR019216">
    <property type="entry name" value="DUF2116_treble_clef"/>
</dbReference>
<evidence type="ECO:0000313" key="2">
    <source>
        <dbReference type="EMBL" id="HIZ30314.1"/>
    </source>
</evidence>
<keyword evidence="1" id="KW-0812">Transmembrane</keyword>
<feature type="transmembrane region" description="Helical" evidence="1">
    <location>
        <begin position="96"/>
        <end position="113"/>
    </location>
</feature>
<keyword evidence="1" id="KW-0472">Membrane</keyword>
<protein>
    <submittedName>
        <fullName evidence="2">DUF2116 family Zn-ribbon domain-containing protein</fullName>
    </submittedName>
</protein>
<feature type="transmembrane region" description="Helical" evidence="1">
    <location>
        <begin position="36"/>
        <end position="56"/>
    </location>
</feature>
<dbReference type="EMBL" id="DXBV01000032">
    <property type="protein sequence ID" value="HIZ30314.1"/>
    <property type="molecule type" value="Genomic_DNA"/>
</dbReference>
<dbReference type="AlphaFoldDB" id="A0A9D2E3I6"/>
<organism evidence="2 3">
    <name type="scientific">Candidatus Allofournierella merdipullorum</name>
    <dbReference type="NCBI Taxonomy" id="2838595"/>
    <lineage>
        <taxon>Bacteria</taxon>
        <taxon>Bacillati</taxon>
        <taxon>Bacillota</taxon>
        <taxon>Clostridia</taxon>
        <taxon>Eubacteriales</taxon>
        <taxon>Oscillospiraceae</taxon>
        <taxon>Allofournierella</taxon>
    </lineage>
</organism>
<reference evidence="2" key="2">
    <citation type="submission" date="2021-04" db="EMBL/GenBank/DDBJ databases">
        <authorList>
            <person name="Gilroy R."/>
        </authorList>
    </citation>
    <scope>NUCLEOTIDE SEQUENCE</scope>
    <source>
        <strain evidence="2">ChiGjej4B4-18154</strain>
    </source>
</reference>
<proteinExistence type="predicted"/>
<comment type="caution">
    <text evidence="2">The sequence shown here is derived from an EMBL/GenBank/DDBJ whole genome shotgun (WGS) entry which is preliminary data.</text>
</comment>
<evidence type="ECO:0000313" key="3">
    <source>
        <dbReference type="Proteomes" id="UP000824035"/>
    </source>
</evidence>
<dbReference type="Proteomes" id="UP000824035">
    <property type="component" value="Unassembled WGS sequence"/>
</dbReference>
<evidence type="ECO:0000256" key="1">
    <source>
        <dbReference type="SAM" id="Phobius"/>
    </source>
</evidence>
<keyword evidence="1" id="KW-1133">Transmembrane helix</keyword>
<sequence>MDRCGWCGKKIPRGRRFCSDACSERYARTLAWDQRCIKWFLLLLAVGVLALFAGALCEQNALVGGGMLLIGSDILLFPLVTPQTIALLGMRAARRAGRALGAATMAAGIWIGWF</sequence>
<name>A0A9D2E3I6_9FIRM</name>